<protein>
    <submittedName>
        <fullName evidence="1">Uncharacterized protein</fullName>
    </submittedName>
</protein>
<proteinExistence type="predicted"/>
<sequence length="155" mass="17691">MYDASQEALLDSCELTALTTVMGFHAMHGEYPFAAKQLDTTIVLPNLDTLDLPPSELEEYNLQMADSRSFINSWEQCKSTFDSIYFNTYGADSTDIFWERQNISASGHKKWVKEHWRLEPSANDSINLQFIGLEMKVDSLDSNGNFRTYKSNIGK</sequence>
<organism evidence="1 2">
    <name type="scientific">Reichenbachiella carrageenanivorans</name>
    <dbReference type="NCBI Taxonomy" id="2979869"/>
    <lineage>
        <taxon>Bacteria</taxon>
        <taxon>Pseudomonadati</taxon>
        <taxon>Bacteroidota</taxon>
        <taxon>Cytophagia</taxon>
        <taxon>Cytophagales</taxon>
        <taxon>Reichenbachiellaceae</taxon>
        <taxon>Reichenbachiella</taxon>
    </lineage>
</organism>
<evidence type="ECO:0000313" key="2">
    <source>
        <dbReference type="Proteomes" id="UP001062165"/>
    </source>
</evidence>
<dbReference type="EMBL" id="CP106735">
    <property type="protein sequence ID" value="UXX78498.1"/>
    <property type="molecule type" value="Genomic_DNA"/>
</dbReference>
<dbReference type="RefSeq" id="WP_263050243.1">
    <property type="nucleotide sequence ID" value="NZ_CP106735.1"/>
</dbReference>
<name>A0ABY6D0B0_9BACT</name>
<accession>A0ABY6D0B0</accession>
<evidence type="ECO:0000313" key="1">
    <source>
        <dbReference type="EMBL" id="UXX78498.1"/>
    </source>
</evidence>
<gene>
    <name evidence="1" type="ORF">N7E81_14140</name>
</gene>
<dbReference type="Proteomes" id="UP001062165">
    <property type="component" value="Chromosome"/>
</dbReference>
<reference evidence="1" key="1">
    <citation type="submission" date="2022-10" db="EMBL/GenBank/DDBJ databases">
        <title>Comparative genomics and taxonomic characterization of three novel marine species of genus Reichenbachiella exhibiting antioxidant and polysaccharide degradation activities.</title>
        <authorList>
            <person name="Muhammad N."/>
            <person name="Lee Y.-J."/>
            <person name="Ko J."/>
            <person name="Kim S.-G."/>
        </authorList>
    </citation>
    <scope>NUCLEOTIDE SEQUENCE</scope>
    <source>
        <strain evidence="1">Wsw4-B4</strain>
    </source>
</reference>
<keyword evidence="2" id="KW-1185">Reference proteome</keyword>